<evidence type="ECO:0000313" key="3">
    <source>
        <dbReference type="Proteomes" id="UP001433268"/>
    </source>
</evidence>
<gene>
    <name evidence="2" type="ORF">PG997_004157</name>
</gene>
<sequence>MPSFPKPSKCQGPALAEAELPKAPRDMPLGMVHCRDVSQNPPWKPTGNAQTVGCQHVLPSKPASRSTRPKQPSGGNDTHGKENMKPVVNQPNKKKKTTTQRRRHQSRKGSPPPPHSRNGNTRPSLPPSSVLIRQGDTLNRELDRVLRNGKMLFWQENIFTDAFRKIRKALLELGRREEKGVPTTETENHARAYARQAFDRFKICMEKA</sequence>
<dbReference type="Proteomes" id="UP001433268">
    <property type="component" value="Unassembled WGS sequence"/>
</dbReference>
<accession>A0ABR1X191</accession>
<proteinExistence type="predicted"/>
<name>A0ABR1X191_9PEZI</name>
<feature type="compositionally biased region" description="Basic residues" evidence="1">
    <location>
        <begin position="92"/>
        <end position="107"/>
    </location>
</feature>
<dbReference type="EMBL" id="JAQQWN010000004">
    <property type="protein sequence ID" value="KAK8089196.1"/>
    <property type="molecule type" value="Genomic_DNA"/>
</dbReference>
<comment type="caution">
    <text evidence="2">The sequence shown here is derived from an EMBL/GenBank/DDBJ whole genome shotgun (WGS) entry which is preliminary data.</text>
</comment>
<dbReference type="GeneID" id="92041532"/>
<organism evidence="2 3">
    <name type="scientific">Apiospora hydei</name>
    <dbReference type="NCBI Taxonomy" id="1337664"/>
    <lineage>
        <taxon>Eukaryota</taxon>
        <taxon>Fungi</taxon>
        <taxon>Dikarya</taxon>
        <taxon>Ascomycota</taxon>
        <taxon>Pezizomycotina</taxon>
        <taxon>Sordariomycetes</taxon>
        <taxon>Xylariomycetidae</taxon>
        <taxon>Amphisphaeriales</taxon>
        <taxon>Apiosporaceae</taxon>
        <taxon>Apiospora</taxon>
    </lineage>
</organism>
<evidence type="ECO:0000313" key="2">
    <source>
        <dbReference type="EMBL" id="KAK8089196.1"/>
    </source>
</evidence>
<keyword evidence="3" id="KW-1185">Reference proteome</keyword>
<evidence type="ECO:0000256" key="1">
    <source>
        <dbReference type="SAM" id="MobiDB-lite"/>
    </source>
</evidence>
<reference evidence="2 3" key="1">
    <citation type="submission" date="2023-01" db="EMBL/GenBank/DDBJ databases">
        <title>Analysis of 21 Apiospora genomes using comparative genomics revels a genus with tremendous synthesis potential of carbohydrate active enzymes and secondary metabolites.</title>
        <authorList>
            <person name="Sorensen T."/>
        </authorList>
    </citation>
    <scope>NUCLEOTIDE SEQUENCE [LARGE SCALE GENOMIC DNA]</scope>
    <source>
        <strain evidence="2 3">CBS 114990</strain>
    </source>
</reference>
<dbReference type="RefSeq" id="XP_066672090.1">
    <property type="nucleotide sequence ID" value="XM_066808472.1"/>
</dbReference>
<feature type="compositionally biased region" description="Polar residues" evidence="1">
    <location>
        <begin position="37"/>
        <end position="53"/>
    </location>
</feature>
<feature type="region of interest" description="Disordered" evidence="1">
    <location>
        <begin position="1"/>
        <end position="135"/>
    </location>
</feature>
<feature type="compositionally biased region" description="Polar residues" evidence="1">
    <location>
        <begin position="63"/>
        <end position="76"/>
    </location>
</feature>
<protein>
    <submittedName>
        <fullName evidence="2">Uncharacterized protein</fullName>
    </submittedName>
</protein>